<dbReference type="InterPro" id="IPR009057">
    <property type="entry name" value="Homeodomain-like_sf"/>
</dbReference>
<organism evidence="6 7">
    <name type="scientific">Cohnella suwonensis</name>
    <dbReference type="NCBI Taxonomy" id="696072"/>
    <lineage>
        <taxon>Bacteria</taxon>
        <taxon>Bacillati</taxon>
        <taxon>Bacillota</taxon>
        <taxon>Bacilli</taxon>
        <taxon>Bacillales</taxon>
        <taxon>Paenibacillaceae</taxon>
        <taxon>Cohnella</taxon>
    </lineage>
</organism>
<sequence length="201" mass="22374">MGDYMPRKSARSHILQVASDLFYREGIRAVGVDRIIAESGIAKASFYRNFASKDDLVTAYLEYHQALNANDLEEVGVQHPESASMQLHALIDKFVGKIKEPGYRGCPFVNTAVEFPDTSHHHHVNAVKGTEENWSAIARIAEKAGAANPFELAELLRLLCSGAITMSYLKKSDFNPDHFSRAAHMLVDSHLFGWTATRKDV</sequence>
<feature type="domain" description="HTH tetR-type" evidence="5">
    <location>
        <begin position="8"/>
        <end position="68"/>
    </location>
</feature>
<feature type="DNA-binding region" description="H-T-H motif" evidence="4">
    <location>
        <begin position="31"/>
        <end position="50"/>
    </location>
</feature>
<dbReference type="Pfam" id="PF16925">
    <property type="entry name" value="TetR_C_13"/>
    <property type="match status" value="1"/>
</dbReference>
<dbReference type="InterPro" id="IPR036271">
    <property type="entry name" value="Tet_transcr_reg_TetR-rel_C_sf"/>
</dbReference>
<dbReference type="SUPFAM" id="SSF48498">
    <property type="entry name" value="Tetracyclin repressor-like, C-terminal domain"/>
    <property type="match status" value="1"/>
</dbReference>
<evidence type="ECO:0000313" key="7">
    <source>
        <dbReference type="Proteomes" id="UP001596105"/>
    </source>
</evidence>
<protein>
    <submittedName>
        <fullName evidence="6">TetR/AcrR family transcriptional regulator</fullName>
    </submittedName>
</protein>
<dbReference type="EMBL" id="JBHSMH010000077">
    <property type="protein sequence ID" value="MFC5470869.1"/>
    <property type="molecule type" value="Genomic_DNA"/>
</dbReference>
<reference evidence="7" key="1">
    <citation type="journal article" date="2019" name="Int. J. Syst. Evol. Microbiol.">
        <title>The Global Catalogue of Microorganisms (GCM) 10K type strain sequencing project: providing services to taxonomists for standard genome sequencing and annotation.</title>
        <authorList>
            <consortium name="The Broad Institute Genomics Platform"/>
            <consortium name="The Broad Institute Genome Sequencing Center for Infectious Disease"/>
            <person name="Wu L."/>
            <person name="Ma J."/>
        </authorList>
    </citation>
    <scope>NUCLEOTIDE SEQUENCE [LARGE SCALE GENOMIC DNA]</scope>
    <source>
        <strain evidence="7">CCUG 57113</strain>
    </source>
</reference>
<gene>
    <name evidence="6" type="ORF">ACFPPD_19455</name>
</gene>
<dbReference type="Gene3D" id="1.10.357.10">
    <property type="entry name" value="Tetracycline Repressor, domain 2"/>
    <property type="match status" value="1"/>
</dbReference>
<evidence type="ECO:0000256" key="4">
    <source>
        <dbReference type="PROSITE-ProRule" id="PRU00335"/>
    </source>
</evidence>
<dbReference type="PANTHER" id="PTHR47506:SF3">
    <property type="entry name" value="HTH-TYPE TRANSCRIPTIONAL REGULATOR LMRA"/>
    <property type="match status" value="1"/>
</dbReference>
<evidence type="ECO:0000256" key="1">
    <source>
        <dbReference type="ARBA" id="ARBA00023015"/>
    </source>
</evidence>
<keyword evidence="7" id="KW-1185">Reference proteome</keyword>
<keyword evidence="1" id="KW-0805">Transcription regulation</keyword>
<name>A0ABW0LYH0_9BACL</name>
<evidence type="ECO:0000256" key="3">
    <source>
        <dbReference type="ARBA" id="ARBA00023163"/>
    </source>
</evidence>
<dbReference type="SUPFAM" id="SSF46689">
    <property type="entry name" value="Homeodomain-like"/>
    <property type="match status" value="1"/>
</dbReference>
<comment type="caution">
    <text evidence="6">The sequence shown here is derived from an EMBL/GenBank/DDBJ whole genome shotgun (WGS) entry which is preliminary data.</text>
</comment>
<dbReference type="Proteomes" id="UP001596105">
    <property type="component" value="Unassembled WGS sequence"/>
</dbReference>
<dbReference type="PROSITE" id="PS50977">
    <property type="entry name" value="HTH_TETR_2"/>
    <property type="match status" value="1"/>
</dbReference>
<keyword evidence="2 4" id="KW-0238">DNA-binding</keyword>
<proteinExistence type="predicted"/>
<dbReference type="PANTHER" id="PTHR47506">
    <property type="entry name" value="TRANSCRIPTIONAL REGULATORY PROTEIN"/>
    <property type="match status" value="1"/>
</dbReference>
<dbReference type="InterPro" id="IPR011075">
    <property type="entry name" value="TetR_C"/>
</dbReference>
<dbReference type="Pfam" id="PF00440">
    <property type="entry name" value="TetR_N"/>
    <property type="match status" value="1"/>
</dbReference>
<accession>A0ABW0LYH0</accession>
<dbReference type="PRINTS" id="PR00455">
    <property type="entry name" value="HTHTETR"/>
</dbReference>
<dbReference type="InterPro" id="IPR001647">
    <property type="entry name" value="HTH_TetR"/>
</dbReference>
<evidence type="ECO:0000256" key="2">
    <source>
        <dbReference type="ARBA" id="ARBA00023125"/>
    </source>
</evidence>
<evidence type="ECO:0000313" key="6">
    <source>
        <dbReference type="EMBL" id="MFC5470869.1"/>
    </source>
</evidence>
<keyword evidence="3" id="KW-0804">Transcription</keyword>
<evidence type="ECO:0000259" key="5">
    <source>
        <dbReference type="PROSITE" id="PS50977"/>
    </source>
</evidence>